<gene>
    <name evidence="1" type="ordered locus">Cycma_1928</name>
</gene>
<evidence type="ECO:0000313" key="2">
    <source>
        <dbReference type="Proteomes" id="UP000001635"/>
    </source>
</evidence>
<reference evidence="2" key="1">
    <citation type="submission" date="2011-07" db="EMBL/GenBank/DDBJ databases">
        <title>The complete genome of Cyclobacterium marinum DSM 745.</title>
        <authorList>
            <person name="Lucas S."/>
            <person name="Han J."/>
            <person name="Lapidus A."/>
            <person name="Bruce D."/>
            <person name="Goodwin L."/>
            <person name="Pitluck S."/>
            <person name="Peters L."/>
            <person name="Kyrpides N."/>
            <person name="Mavromatis K."/>
            <person name="Ivanova N."/>
            <person name="Ovchinnikova G."/>
            <person name="Chertkov O."/>
            <person name="Detter J.C."/>
            <person name="Tapia R."/>
            <person name="Han C."/>
            <person name="Land M."/>
            <person name="Hauser L."/>
            <person name="Markowitz V."/>
            <person name="Cheng J.-F."/>
            <person name="Hugenholtz P."/>
            <person name="Woyke T."/>
            <person name="Wu D."/>
            <person name="Tindall B."/>
            <person name="Schuetze A."/>
            <person name="Brambilla E."/>
            <person name="Klenk H.-P."/>
            <person name="Eisen J.A."/>
        </authorList>
    </citation>
    <scope>NUCLEOTIDE SEQUENCE [LARGE SCALE GENOMIC DNA]</scope>
    <source>
        <strain evidence="2">ATCC 25205 / DSM 745 / LMG 13164 / NCIMB 1802</strain>
    </source>
</reference>
<protein>
    <recommendedName>
        <fullName evidence="3">Lipoprotein</fullName>
    </recommendedName>
</protein>
<organism evidence="1 2">
    <name type="scientific">Cyclobacterium marinum (strain ATCC 25205 / DSM 745 / LMG 13164 / NCIMB 1802)</name>
    <name type="common">Flectobacillus marinus</name>
    <dbReference type="NCBI Taxonomy" id="880070"/>
    <lineage>
        <taxon>Bacteria</taxon>
        <taxon>Pseudomonadati</taxon>
        <taxon>Bacteroidota</taxon>
        <taxon>Cytophagia</taxon>
        <taxon>Cytophagales</taxon>
        <taxon>Cyclobacteriaceae</taxon>
        <taxon>Cyclobacterium</taxon>
    </lineage>
</organism>
<evidence type="ECO:0000313" key="1">
    <source>
        <dbReference type="EMBL" id="AEL25678.1"/>
    </source>
</evidence>
<dbReference type="Proteomes" id="UP000001635">
    <property type="component" value="Chromosome"/>
</dbReference>
<dbReference type="HOGENOM" id="CLU_1892758_0_0_10"/>
<dbReference type="RefSeq" id="WP_014019973.1">
    <property type="nucleotide sequence ID" value="NC_015914.1"/>
</dbReference>
<dbReference type="KEGG" id="cmr:Cycma_1928"/>
<dbReference type="AlphaFoldDB" id="G0IYE3"/>
<accession>G0IYE3</accession>
<keyword evidence="2" id="KW-1185">Reference proteome</keyword>
<dbReference type="OrthoDB" id="838430at2"/>
<name>G0IYE3_CYCMS</name>
<dbReference type="EMBL" id="CP002955">
    <property type="protein sequence ID" value="AEL25678.1"/>
    <property type="molecule type" value="Genomic_DNA"/>
</dbReference>
<evidence type="ECO:0008006" key="3">
    <source>
        <dbReference type="Google" id="ProtNLM"/>
    </source>
</evidence>
<dbReference type="PROSITE" id="PS51257">
    <property type="entry name" value="PROKAR_LIPOPROTEIN"/>
    <property type="match status" value="1"/>
</dbReference>
<proteinExistence type="predicted"/>
<sequence>MKTTLLIVISFLVFSCNPYDKDLSLEGEYAIVDFTMTPQFAKDSIARRNIIPIITSSNNTFIFSTDNSIVKIDPKLGMKFFGDSIFQYELKDKFIALSNNDKTINIPYKNDNGIIRLLVDKKGIERFSIIPSKN</sequence>